<dbReference type="GO" id="GO:0003676">
    <property type="term" value="F:nucleic acid binding"/>
    <property type="evidence" value="ECO:0007669"/>
    <property type="project" value="InterPro"/>
</dbReference>
<gene>
    <name evidence="5 10" type="primary">xseA</name>
    <name evidence="10" type="ORF">ENJ10_09885</name>
</gene>
<dbReference type="GO" id="GO:0006308">
    <property type="term" value="P:DNA catabolic process"/>
    <property type="evidence" value="ECO:0007669"/>
    <property type="project" value="UniProtKB-UniRule"/>
</dbReference>
<comment type="subunit">
    <text evidence="5">Heterooligomer composed of large and small subunits.</text>
</comment>
<dbReference type="GO" id="GO:0005737">
    <property type="term" value="C:cytoplasm"/>
    <property type="evidence" value="ECO:0007669"/>
    <property type="project" value="UniProtKB-SubCell"/>
</dbReference>
<accession>A0A7V1LNX1</accession>
<dbReference type="PANTHER" id="PTHR30008:SF0">
    <property type="entry name" value="EXODEOXYRIBONUCLEASE 7 LARGE SUBUNIT"/>
    <property type="match status" value="1"/>
</dbReference>
<feature type="domain" description="OB-fold nucleic acid binding" evidence="9">
    <location>
        <begin position="6"/>
        <end position="97"/>
    </location>
</feature>
<dbReference type="NCBIfam" id="TIGR00237">
    <property type="entry name" value="xseA"/>
    <property type="match status" value="1"/>
</dbReference>
<evidence type="ECO:0000256" key="6">
    <source>
        <dbReference type="RuleBase" id="RU004355"/>
    </source>
</evidence>
<evidence type="ECO:0000256" key="3">
    <source>
        <dbReference type="ARBA" id="ARBA00022801"/>
    </source>
</evidence>
<dbReference type="Pfam" id="PF13742">
    <property type="entry name" value="tRNA_anti_2"/>
    <property type="match status" value="1"/>
</dbReference>
<keyword evidence="7" id="KW-0175">Coiled coil</keyword>
<evidence type="ECO:0000256" key="7">
    <source>
        <dbReference type="SAM" id="Coils"/>
    </source>
</evidence>
<evidence type="ECO:0000256" key="1">
    <source>
        <dbReference type="ARBA" id="ARBA00022490"/>
    </source>
</evidence>
<dbReference type="EC" id="3.1.11.6" evidence="5"/>
<dbReference type="Proteomes" id="UP000886005">
    <property type="component" value="Unassembled WGS sequence"/>
</dbReference>
<dbReference type="GO" id="GO:0008855">
    <property type="term" value="F:exodeoxyribonuclease VII activity"/>
    <property type="evidence" value="ECO:0007669"/>
    <property type="project" value="UniProtKB-UniRule"/>
</dbReference>
<dbReference type="PANTHER" id="PTHR30008">
    <property type="entry name" value="EXODEOXYRIBONUCLEASE 7 LARGE SUBUNIT"/>
    <property type="match status" value="1"/>
</dbReference>
<dbReference type="HAMAP" id="MF_00378">
    <property type="entry name" value="Exonuc_7_L"/>
    <property type="match status" value="1"/>
</dbReference>
<comment type="catalytic activity">
    <reaction evidence="5 6">
        <text>Exonucleolytic cleavage in either 5'- to 3'- or 3'- to 5'-direction to yield nucleoside 5'-phosphates.</text>
        <dbReference type="EC" id="3.1.11.6"/>
    </reaction>
</comment>
<organism evidence="10">
    <name type="scientific">Caldithrix abyssi</name>
    <dbReference type="NCBI Taxonomy" id="187145"/>
    <lineage>
        <taxon>Bacteria</taxon>
        <taxon>Pseudomonadati</taxon>
        <taxon>Calditrichota</taxon>
        <taxon>Calditrichia</taxon>
        <taxon>Calditrichales</taxon>
        <taxon>Calditrichaceae</taxon>
        <taxon>Caldithrix</taxon>
    </lineage>
</organism>
<dbReference type="InterPro" id="IPR025824">
    <property type="entry name" value="OB-fold_nuc-bd_dom"/>
</dbReference>
<proteinExistence type="inferred from homology"/>
<evidence type="ECO:0000259" key="9">
    <source>
        <dbReference type="Pfam" id="PF13742"/>
    </source>
</evidence>
<dbReference type="EMBL" id="DRLD01000273">
    <property type="protein sequence ID" value="HED10987.1"/>
    <property type="molecule type" value="Genomic_DNA"/>
</dbReference>
<name>A0A7V1LNX1_CALAY</name>
<dbReference type="InterPro" id="IPR020579">
    <property type="entry name" value="Exonuc_VII_lsu_C"/>
</dbReference>
<keyword evidence="4 5" id="KW-0269">Exonuclease</keyword>
<evidence type="ECO:0000256" key="5">
    <source>
        <dbReference type="HAMAP-Rule" id="MF_00378"/>
    </source>
</evidence>
<keyword evidence="2 5" id="KW-0540">Nuclease</keyword>
<protein>
    <recommendedName>
        <fullName evidence="5">Exodeoxyribonuclease 7 large subunit</fullName>
        <ecNumber evidence="5">3.1.11.6</ecNumber>
    </recommendedName>
    <alternativeName>
        <fullName evidence="5">Exodeoxyribonuclease VII large subunit</fullName>
        <shortName evidence="5">Exonuclease VII large subunit</shortName>
    </alternativeName>
</protein>
<evidence type="ECO:0000313" key="10">
    <source>
        <dbReference type="EMBL" id="HED10987.1"/>
    </source>
</evidence>
<dbReference type="CDD" id="cd04489">
    <property type="entry name" value="ExoVII_LU_OBF"/>
    <property type="match status" value="1"/>
</dbReference>
<evidence type="ECO:0000256" key="2">
    <source>
        <dbReference type="ARBA" id="ARBA00022722"/>
    </source>
</evidence>
<dbReference type="Pfam" id="PF02601">
    <property type="entry name" value="Exonuc_VII_L"/>
    <property type="match status" value="1"/>
</dbReference>
<dbReference type="GO" id="GO:0009318">
    <property type="term" value="C:exodeoxyribonuclease VII complex"/>
    <property type="evidence" value="ECO:0007669"/>
    <property type="project" value="UniProtKB-UniRule"/>
</dbReference>
<keyword evidence="1 5" id="KW-0963">Cytoplasm</keyword>
<comment type="caution">
    <text evidence="10">The sequence shown here is derived from an EMBL/GenBank/DDBJ whole genome shotgun (WGS) entry which is preliminary data.</text>
</comment>
<comment type="function">
    <text evidence="5">Bidirectionally degrades single-stranded DNA into large acid-insoluble oligonucleotides, which are then degraded further into small acid-soluble oligonucleotides.</text>
</comment>
<comment type="similarity">
    <text evidence="5 6">Belongs to the XseA family.</text>
</comment>
<comment type="subcellular location">
    <subcellularLocation>
        <location evidence="5 6">Cytoplasm</location>
    </subcellularLocation>
</comment>
<feature type="domain" description="Exonuclease VII large subunit C-terminal" evidence="8">
    <location>
        <begin position="122"/>
        <end position="344"/>
    </location>
</feature>
<sequence length="396" mass="44584">MEKNVYSVSELTHTIKHLLETSLPTLWLEGEVSNFKRHYSQHLYFSLKDESSQVSAVMWRSRALKLPFQLEDGMRIRVLGNVKVYAPSGRYQFDVLEAEPVGAGSLQVAFEQLKKKLYERGWFDEARKKSLPLFPRRIALITSPTGAAIRDMLQVLKRRAPYVDVVVLPVAVQGEKASGEIAAAIERCNRHSLADVIIVGRGGGSLEDLWAFNEEEVVRAIHNSAIPVVSAVGHEIDYTLADLVADLRAPTPSAAAELVVMDKEELNTRLDEYRARLKQALEAMLSQQRQNLNRLENSYILRRWDDRLFQAHQYIDGLQTRLDAAMAVKIHQAQSRLEKTEATLKSTHPKTLMARGYSLTSINGKIVSSVAFLNKGDTIKTEFLDGSIESTVERIN</sequence>
<reference evidence="10" key="1">
    <citation type="journal article" date="2020" name="mSystems">
        <title>Genome- and Community-Level Interaction Insights into Carbon Utilization and Element Cycling Functions of Hydrothermarchaeota in Hydrothermal Sediment.</title>
        <authorList>
            <person name="Zhou Z."/>
            <person name="Liu Y."/>
            <person name="Xu W."/>
            <person name="Pan J."/>
            <person name="Luo Z.H."/>
            <person name="Li M."/>
        </authorList>
    </citation>
    <scope>NUCLEOTIDE SEQUENCE [LARGE SCALE GENOMIC DNA]</scope>
    <source>
        <strain evidence="10">HyVt-456</strain>
    </source>
</reference>
<dbReference type="AlphaFoldDB" id="A0A7V1LNX1"/>
<evidence type="ECO:0000259" key="8">
    <source>
        <dbReference type="Pfam" id="PF02601"/>
    </source>
</evidence>
<keyword evidence="3 5" id="KW-0378">Hydrolase</keyword>
<feature type="coiled-coil region" evidence="7">
    <location>
        <begin position="263"/>
        <end position="298"/>
    </location>
</feature>
<evidence type="ECO:0000256" key="4">
    <source>
        <dbReference type="ARBA" id="ARBA00022839"/>
    </source>
</evidence>
<dbReference type="InterPro" id="IPR003753">
    <property type="entry name" value="Exonuc_VII_L"/>
</dbReference>